<proteinExistence type="predicted"/>
<reference evidence="5 6" key="1">
    <citation type="submission" date="2014-07" db="EMBL/GenBank/DDBJ databases">
        <title>Comparative genomic insights into amoeba endosymbionts belonging to the families of Holosporaceae and Candidatus Midichloriaceae within Rickettsiales.</title>
        <authorList>
            <person name="Wang Z."/>
            <person name="Wu M."/>
        </authorList>
    </citation>
    <scope>NUCLEOTIDE SEQUENCE [LARGE SCALE GENOMIC DNA]</scope>
    <source>
        <strain evidence="5">PRA3</strain>
    </source>
</reference>
<dbReference type="Gene3D" id="2.40.160.50">
    <property type="entry name" value="membrane protein fhac: a member of the omp85/tpsb transporter family"/>
    <property type="match status" value="1"/>
</dbReference>
<sequence>MWQHKNAFGNGEDFYIRGEGGQRQFKGSIGLRVPDVVWQDFTLSTIASITKAETKAYEGHIYNYYLGLDHKIDDKSTYGIGIEAELSDLKKTHRVNRYFGGLPVYYLYDTSNDRINPYKGWRARIDIAPYMGDFVHHRPMIKASLFSTQYWRLIKKDKFIIATWERVGQVGGIPFSDIPLNRRWYGGGSGSVRGYGYQKLSKPDVFRNPLGGKSIIEGGIEPRWRVTEKIGVSVFFEAGAVSERQVPGLKSKELMCGFGIGGKYYTDIGPIRVDLAFPTKRRKVAGKSYDSPFQFYISLGQAF</sequence>
<dbReference type="InterPro" id="IPR000184">
    <property type="entry name" value="Bac_surfAg_D15"/>
</dbReference>
<evidence type="ECO:0000259" key="4">
    <source>
        <dbReference type="Pfam" id="PF01103"/>
    </source>
</evidence>
<keyword evidence="3" id="KW-0472">Membrane</keyword>
<dbReference type="Proteomes" id="UP000028926">
    <property type="component" value="Chromosome"/>
</dbReference>
<dbReference type="KEGG" id="paca:ID47_03105"/>
<dbReference type="EMBL" id="CP008941">
    <property type="protein sequence ID" value="AIK95942.1"/>
    <property type="molecule type" value="Genomic_DNA"/>
</dbReference>
<dbReference type="eggNOG" id="COG0729">
    <property type="taxonomic scope" value="Bacteria"/>
</dbReference>
<keyword evidence="6" id="KW-1185">Reference proteome</keyword>
<protein>
    <recommendedName>
        <fullName evidence="4">Bacterial surface antigen (D15) domain-containing protein</fullName>
    </recommendedName>
</protein>
<dbReference type="HOGENOM" id="CLU_917301_0_0_5"/>
<evidence type="ECO:0000256" key="2">
    <source>
        <dbReference type="ARBA" id="ARBA00022452"/>
    </source>
</evidence>
<dbReference type="Pfam" id="PF01103">
    <property type="entry name" value="Omp85"/>
    <property type="match status" value="1"/>
</dbReference>
<evidence type="ECO:0000313" key="6">
    <source>
        <dbReference type="Proteomes" id="UP000028926"/>
    </source>
</evidence>
<evidence type="ECO:0000256" key="3">
    <source>
        <dbReference type="ARBA" id="ARBA00023136"/>
    </source>
</evidence>
<evidence type="ECO:0000313" key="5">
    <source>
        <dbReference type="EMBL" id="AIK95942.1"/>
    </source>
</evidence>
<organism evidence="5 6">
    <name type="scientific">Candidatus Odyssella acanthamoebae</name>
    <dbReference type="NCBI Taxonomy" id="91604"/>
    <lineage>
        <taxon>Bacteria</taxon>
        <taxon>Pseudomonadati</taxon>
        <taxon>Pseudomonadota</taxon>
        <taxon>Alphaproteobacteria</taxon>
        <taxon>Holosporales</taxon>
        <taxon>Candidatus Paracaedibacteraceae</taxon>
        <taxon>Candidatus Odyssella</taxon>
    </lineage>
</organism>
<dbReference type="AlphaFoldDB" id="A0A077AS02"/>
<dbReference type="GO" id="GO:0019867">
    <property type="term" value="C:outer membrane"/>
    <property type="evidence" value="ECO:0007669"/>
    <property type="project" value="InterPro"/>
</dbReference>
<dbReference type="PANTHER" id="PTHR12815:SF42">
    <property type="entry name" value="BACTERIAL SURFACE ANTIGEN (D15) DOMAIN-CONTAINING PROTEIN"/>
    <property type="match status" value="1"/>
</dbReference>
<dbReference type="InterPro" id="IPR039910">
    <property type="entry name" value="D15-like"/>
</dbReference>
<keyword evidence="2" id="KW-0812">Transmembrane</keyword>
<dbReference type="PANTHER" id="PTHR12815">
    <property type="entry name" value="SORTING AND ASSEMBLY MACHINERY SAMM50 PROTEIN FAMILY MEMBER"/>
    <property type="match status" value="1"/>
</dbReference>
<evidence type="ECO:0000256" key="1">
    <source>
        <dbReference type="ARBA" id="ARBA00004370"/>
    </source>
</evidence>
<dbReference type="STRING" id="91604.ID47_03105"/>
<accession>A0A077AS02</accession>
<comment type="subcellular location">
    <subcellularLocation>
        <location evidence="1">Membrane</location>
    </subcellularLocation>
</comment>
<gene>
    <name evidence="5" type="ORF">ID47_03105</name>
</gene>
<keyword evidence="2" id="KW-1134">Transmembrane beta strand</keyword>
<name>A0A077AS02_9PROT</name>
<feature type="domain" description="Bacterial surface antigen (D15)" evidence="4">
    <location>
        <begin position="6"/>
        <end position="303"/>
    </location>
</feature>